<keyword evidence="3" id="KW-1185">Reference proteome</keyword>
<keyword evidence="1" id="KW-0812">Transmembrane</keyword>
<evidence type="ECO:0000313" key="3">
    <source>
        <dbReference type="Proteomes" id="UP000488839"/>
    </source>
</evidence>
<accession>A0A7K1T420</accession>
<dbReference type="InterPro" id="IPR021354">
    <property type="entry name" value="DUF2975"/>
</dbReference>
<dbReference type="RefSeq" id="WP_157012151.1">
    <property type="nucleotide sequence ID" value="NZ_WPOO01000004.1"/>
</dbReference>
<evidence type="ECO:0000256" key="1">
    <source>
        <dbReference type="SAM" id="Phobius"/>
    </source>
</evidence>
<dbReference type="AlphaFoldDB" id="A0A7K1T420"/>
<keyword evidence="1" id="KW-0472">Membrane</keyword>
<dbReference type="Proteomes" id="UP000488839">
    <property type="component" value="Unassembled WGS sequence"/>
</dbReference>
<sequence>MKESSDFGLIMALRKLKRTCKALKLCFLVATIVLSIFWIVVVATLLMGWLNGGAGAINAVLYAVLYGAFVVLILWNLTKLFDGVGREDAPFSSSQADRLQTIAVIALAVVILDFLISIGFIFEPAPEIGFGMVANNGVAEPTLNINIGMLAFSAIMYSLSAIFRYAALLQQLSDETV</sequence>
<comment type="caution">
    <text evidence="2">The sequence shown here is derived from an EMBL/GenBank/DDBJ whole genome shotgun (WGS) entry which is preliminary data.</text>
</comment>
<feature type="transmembrane region" description="Helical" evidence="1">
    <location>
        <begin position="142"/>
        <end position="163"/>
    </location>
</feature>
<organism evidence="2 3">
    <name type="scientific">Adlercreutzia rubneri</name>
    <dbReference type="NCBI Taxonomy" id="2916441"/>
    <lineage>
        <taxon>Bacteria</taxon>
        <taxon>Bacillati</taxon>
        <taxon>Actinomycetota</taxon>
        <taxon>Coriobacteriia</taxon>
        <taxon>Eggerthellales</taxon>
        <taxon>Eggerthellaceae</taxon>
        <taxon>Adlercreutzia</taxon>
    </lineage>
</organism>
<feature type="transmembrane region" description="Helical" evidence="1">
    <location>
        <begin position="56"/>
        <end position="78"/>
    </location>
</feature>
<keyword evidence="1" id="KW-1133">Transmembrane helix</keyword>
<feature type="transmembrane region" description="Helical" evidence="1">
    <location>
        <begin position="25"/>
        <end position="50"/>
    </location>
</feature>
<gene>
    <name evidence="2" type="ORF">GO707_03695</name>
</gene>
<reference evidence="2 3" key="1">
    <citation type="submission" date="2019-11" db="EMBL/GenBank/DDBJ databases">
        <title>Whole genome shotgun sequencing (WGS) data from Adlercreutzia equolifaciens ResAG-91, Eggerthella lenta MRI-F36, MRI-F37, MRI-F40, ResAG-49, ResAG-88, ResAG-121, ResAG-145, and Gordonibacter sp. ResAG-5, ResAG-26, ResAG-43, ResAG-50, ResAG-59.</title>
        <authorList>
            <person name="Stoll D.A."/>
            <person name="Danylec N."/>
            <person name="Franz C.M.A.P."/>
            <person name="Huch M."/>
        </authorList>
    </citation>
    <scope>NUCLEOTIDE SEQUENCE [LARGE SCALE GENOMIC DNA]</scope>
    <source>
        <strain evidence="2 3">ResAG-91</strain>
    </source>
</reference>
<dbReference type="EMBL" id="WPOO01000004">
    <property type="protein sequence ID" value="MVN58331.1"/>
    <property type="molecule type" value="Genomic_DNA"/>
</dbReference>
<proteinExistence type="predicted"/>
<dbReference type="Pfam" id="PF11188">
    <property type="entry name" value="DUF2975"/>
    <property type="match status" value="1"/>
</dbReference>
<protein>
    <submittedName>
        <fullName evidence="2">DUF2975 domain-containing protein</fullName>
    </submittedName>
</protein>
<name>A0A7K1T420_9ACTN</name>
<feature type="transmembrane region" description="Helical" evidence="1">
    <location>
        <begin position="99"/>
        <end position="122"/>
    </location>
</feature>
<evidence type="ECO:0000313" key="2">
    <source>
        <dbReference type="EMBL" id="MVN58331.1"/>
    </source>
</evidence>